<dbReference type="STRING" id="1079.BVIR_281"/>
<dbReference type="Proteomes" id="UP000065734">
    <property type="component" value="Chromosome I"/>
</dbReference>
<reference evidence="3" key="3">
    <citation type="journal article" date="2016" name="Genome Announc.">
        <title>Revised genome sequence of the purple photosynthetic bacterium Blastochloris viridis.</title>
        <authorList>
            <person name="Liu L.N."/>
            <person name="Faulkner M."/>
            <person name="Liu X."/>
            <person name="Huang F."/>
            <person name="Darby A.C."/>
            <person name="Hall N."/>
        </authorList>
    </citation>
    <scope>NUCLEOTIDE SEQUENCE [LARGE SCALE GENOMIC DNA]</scope>
    <source>
        <strain evidence="3">ATCC 19567 / DSM 133 / F</strain>
    </source>
</reference>
<accession>A0A0H5BE63</accession>
<evidence type="ECO:0000313" key="3">
    <source>
        <dbReference type="Proteomes" id="UP000065734"/>
    </source>
</evidence>
<evidence type="ECO:0000313" key="1">
    <source>
        <dbReference type="EMBL" id="BAR98641.1"/>
    </source>
</evidence>
<keyword evidence="3" id="KW-1185">Reference proteome</keyword>
<protein>
    <recommendedName>
        <fullName evidence="4">Histidine kinase</fullName>
    </recommendedName>
</protein>
<dbReference type="KEGG" id="bvr:BVIR_281"/>
<gene>
    <name evidence="1" type="ORF">BV133_1048</name>
    <name evidence="2" type="ORF">BVIRIDIS_30470</name>
</gene>
<proteinExistence type="predicted"/>
<reference evidence="2" key="2">
    <citation type="submission" date="2015-11" db="EMBL/GenBank/DDBJ databases">
        <authorList>
            <person name="Zhang Y."/>
            <person name="Guo Z."/>
        </authorList>
    </citation>
    <scope>NUCLEOTIDE SEQUENCE</scope>
    <source>
        <strain evidence="2">1</strain>
    </source>
</reference>
<dbReference type="EMBL" id="AP014854">
    <property type="protein sequence ID" value="BAR98641.1"/>
    <property type="molecule type" value="Genomic_DNA"/>
</dbReference>
<dbReference type="EMBL" id="LN907867">
    <property type="protein sequence ID" value="CUU44018.1"/>
    <property type="molecule type" value="Genomic_DNA"/>
</dbReference>
<sequence>MPFLIRFLMTILLLGAAGYGSLFALATMVEPTQREMTVTISPDRFHRAN</sequence>
<name>A0A0H5BE63_BLAVI</name>
<organism evidence="2 3">
    <name type="scientific">Blastochloris viridis</name>
    <name type="common">Rhodopseudomonas viridis</name>
    <dbReference type="NCBI Taxonomy" id="1079"/>
    <lineage>
        <taxon>Bacteria</taxon>
        <taxon>Pseudomonadati</taxon>
        <taxon>Pseudomonadota</taxon>
        <taxon>Alphaproteobacteria</taxon>
        <taxon>Hyphomicrobiales</taxon>
        <taxon>Blastochloridaceae</taxon>
        <taxon>Blastochloris</taxon>
    </lineage>
</organism>
<dbReference type="RefSeq" id="WP_055036116.1">
    <property type="nucleotide sequence ID" value="NZ_AP014854.2"/>
</dbReference>
<dbReference type="AlphaFoldDB" id="A0A0H5BE63"/>
<dbReference type="OrthoDB" id="9805893at2"/>
<evidence type="ECO:0008006" key="4">
    <source>
        <dbReference type="Google" id="ProtNLM"/>
    </source>
</evidence>
<evidence type="ECO:0000313" key="2">
    <source>
        <dbReference type="EMBL" id="CUU44018.1"/>
    </source>
</evidence>
<reference evidence="1" key="1">
    <citation type="journal article" date="2015" name="Genome Announc.">
        <title>Complete Genome Sequence of the Bacteriochlorophyll b-Producing Photosynthetic Bacterium Blastochloris viridis.</title>
        <authorList>
            <person name="Tsukatani Y."/>
            <person name="Hirose Y."/>
            <person name="Harada J."/>
            <person name="Misawa N."/>
            <person name="Mori K."/>
            <person name="Inoue K."/>
            <person name="Tamiaki H."/>
        </authorList>
    </citation>
    <scope>NUCLEOTIDE SEQUENCE [LARGE SCALE GENOMIC DNA]</scope>
    <source>
        <strain evidence="1">DSM 133</strain>
    </source>
</reference>